<evidence type="ECO:0000313" key="3">
    <source>
        <dbReference type="Proteomes" id="UP000092993"/>
    </source>
</evidence>
<organism evidence="2 3">
    <name type="scientific">Grifola frondosa</name>
    <name type="common">Maitake</name>
    <name type="synonym">Polyporus frondosus</name>
    <dbReference type="NCBI Taxonomy" id="5627"/>
    <lineage>
        <taxon>Eukaryota</taxon>
        <taxon>Fungi</taxon>
        <taxon>Dikarya</taxon>
        <taxon>Basidiomycota</taxon>
        <taxon>Agaricomycotina</taxon>
        <taxon>Agaricomycetes</taxon>
        <taxon>Polyporales</taxon>
        <taxon>Grifolaceae</taxon>
        <taxon>Grifola</taxon>
    </lineage>
</organism>
<feature type="signal peptide" evidence="1">
    <location>
        <begin position="1"/>
        <end position="29"/>
    </location>
</feature>
<evidence type="ECO:0000256" key="1">
    <source>
        <dbReference type="SAM" id="SignalP"/>
    </source>
</evidence>
<feature type="chain" id="PRO_5008889121" evidence="1">
    <location>
        <begin position="30"/>
        <end position="83"/>
    </location>
</feature>
<keyword evidence="1" id="KW-0732">Signal</keyword>
<name>A0A1C7MGT0_GRIFR</name>
<dbReference type="AlphaFoldDB" id="A0A1C7MGT0"/>
<dbReference type="EMBL" id="LUGG01000004">
    <property type="protein sequence ID" value="OBZ75669.1"/>
    <property type="molecule type" value="Genomic_DNA"/>
</dbReference>
<proteinExistence type="predicted"/>
<gene>
    <name evidence="2" type="ORF">A0H81_04805</name>
</gene>
<sequence length="83" mass="8179">MAGSGHDHSSPRSAQPGVAVLLLVHGAAAGAGNIDLGEAVGDRDDRGTARLREADVPHDAVREACGKGDALAAGGAMDAPLEV</sequence>
<keyword evidence="3" id="KW-1185">Reference proteome</keyword>
<evidence type="ECO:0000313" key="2">
    <source>
        <dbReference type="EMBL" id="OBZ75669.1"/>
    </source>
</evidence>
<protein>
    <submittedName>
        <fullName evidence="2">Uncharacterized protein</fullName>
    </submittedName>
</protein>
<accession>A0A1C7MGT0</accession>
<dbReference type="Proteomes" id="UP000092993">
    <property type="component" value="Unassembled WGS sequence"/>
</dbReference>
<reference evidence="2 3" key="1">
    <citation type="submission" date="2016-03" db="EMBL/GenBank/DDBJ databases">
        <title>Whole genome sequencing of Grifola frondosa 9006-11.</title>
        <authorList>
            <person name="Min B."/>
            <person name="Park H."/>
            <person name="Kim J.-G."/>
            <person name="Cho H."/>
            <person name="Oh Y.-L."/>
            <person name="Kong W.-S."/>
            <person name="Choi I.-G."/>
        </authorList>
    </citation>
    <scope>NUCLEOTIDE SEQUENCE [LARGE SCALE GENOMIC DNA]</scope>
    <source>
        <strain evidence="2 3">9006-11</strain>
    </source>
</reference>
<comment type="caution">
    <text evidence="2">The sequence shown here is derived from an EMBL/GenBank/DDBJ whole genome shotgun (WGS) entry which is preliminary data.</text>
</comment>